<proteinExistence type="predicted"/>
<dbReference type="PANTHER" id="PTHR45532">
    <property type="entry name" value="WD REPEAT-CONTAINING PROTEIN 97"/>
    <property type="match status" value="1"/>
</dbReference>
<reference evidence="2 3" key="1">
    <citation type="journal article" date="2015" name="Sci. Rep.">
        <title>Genome of the facultative scuticociliatosis pathogen Pseudocohnilembus persalinus provides insight into its virulence through horizontal gene transfer.</title>
        <authorList>
            <person name="Xiong J."/>
            <person name="Wang G."/>
            <person name="Cheng J."/>
            <person name="Tian M."/>
            <person name="Pan X."/>
            <person name="Warren A."/>
            <person name="Jiang C."/>
            <person name="Yuan D."/>
            <person name="Miao W."/>
        </authorList>
    </citation>
    <scope>NUCLEOTIDE SEQUENCE [LARGE SCALE GENOMIC DNA]</scope>
    <source>
        <strain evidence="2">36N120E</strain>
    </source>
</reference>
<keyword evidence="1" id="KW-0853">WD repeat</keyword>
<dbReference type="InterPro" id="IPR001680">
    <property type="entry name" value="WD40_rpt"/>
</dbReference>
<dbReference type="AlphaFoldDB" id="A0A0V0QN84"/>
<gene>
    <name evidence="2" type="ORF">PPERSA_04148</name>
</gene>
<dbReference type="PROSITE" id="PS50082">
    <property type="entry name" value="WD_REPEATS_2"/>
    <property type="match status" value="1"/>
</dbReference>
<dbReference type="Proteomes" id="UP000054937">
    <property type="component" value="Unassembled WGS sequence"/>
</dbReference>
<evidence type="ECO:0000313" key="2">
    <source>
        <dbReference type="EMBL" id="KRX03596.1"/>
    </source>
</evidence>
<dbReference type="OrthoDB" id="6262491at2759"/>
<dbReference type="InterPro" id="IPR036322">
    <property type="entry name" value="WD40_repeat_dom_sf"/>
</dbReference>
<protein>
    <submittedName>
        <fullName evidence="2">WD40-repeat-containing domain</fullName>
    </submittedName>
</protein>
<name>A0A0V0QN84_PSEPJ</name>
<dbReference type="Gene3D" id="2.130.10.10">
    <property type="entry name" value="YVTN repeat-like/Quinoprotein amine dehydrogenase"/>
    <property type="match status" value="1"/>
</dbReference>
<sequence length="515" mass="60887">MRAKKCFVQALVIEYPKQIEWYKGYFLSTAGYNSEQVVFVWGEHDILGYNLKTQQRYYRLSDLGKKTDPISYVMLCEEYQYIIAGYLSGNLKVWRLYQEKNQGIQLNLTDAENEDILNQDIVGQSQIYIEHNKSNEIETSQLFQFDKNSQKKGYNQNTLNQNSYNLNTNKNKSQKLLIHNFDGHSKKIVSLTSHMDKRMFWSAGLDETIRLWNLDQFTNIYTYHISGYFQNLSLLSYDRFIGQSDQTVFFGTISHQNELIYSYYGQVMQFDKSYVETSIFENQGKIKQIQFTLNNNSGFALNSAYLEEQDISKIPMSIFYPPPKTNQILQILSSPFEENQFYMLLETGEICKYRIDNQTGIIEEQIQTTLIRDQEKHITNQKANIIKFLKVLPSEMDIEINETRINFNQKEQEYNIDEYNEVYKKERFLALGCQKGSVIFVKLNNMNKIYCRISFHREKIVQMEDFYSDIHQKYLLITLCAENRFKIIQFAKNKAQVLISFEVTQQIELRSQCKL</sequence>
<dbReference type="SMART" id="SM00320">
    <property type="entry name" value="WD40"/>
    <property type="match status" value="2"/>
</dbReference>
<dbReference type="SUPFAM" id="SSF50978">
    <property type="entry name" value="WD40 repeat-like"/>
    <property type="match status" value="1"/>
</dbReference>
<dbReference type="PANTHER" id="PTHR45532:SF1">
    <property type="entry name" value="WD REPEAT-CONTAINING PROTEIN 97"/>
    <property type="match status" value="1"/>
</dbReference>
<keyword evidence="3" id="KW-1185">Reference proteome</keyword>
<accession>A0A0V0QN84</accession>
<feature type="repeat" description="WD" evidence="1">
    <location>
        <begin position="181"/>
        <end position="222"/>
    </location>
</feature>
<dbReference type="InParanoid" id="A0A0V0QN84"/>
<organism evidence="2 3">
    <name type="scientific">Pseudocohnilembus persalinus</name>
    <name type="common">Ciliate</name>
    <dbReference type="NCBI Taxonomy" id="266149"/>
    <lineage>
        <taxon>Eukaryota</taxon>
        <taxon>Sar</taxon>
        <taxon>Alveolata</taxon>
        <taxon>Ciliophora</taxon>
        <taxon>Intramacronucleata</taxon>
        <taxon>Oligohymenophorea</taxon>
        <taxon>Scuticociliatia</taxon>
        <taxon>Philasterida</taxon>
        <taxon>Pseudocohnilembidae</taxon>
        <taxon>Pseudocohnilembus</taxon>
    </lineage>
</organism>
<evidence type="ECO:0000256" key="1">
    <source>
        <dbReference type="PROSITE-ProRule" id="PRU00221"/>
    </source>
</evidence>
<comment type="caution">
    <text evidence="2">The sequence shown here is derived from an EMBL/GenBank/DDBJ whole genome shotgun (WGS) entry which is preliminary data.</text>
</comment>
<evidence type="ECO:0000313" key="3">
    <source>
        <dbReference type="Proteomes" id="UP000054937"/>
    </source>
</evidence>
<dbReference type="InterPro" id="IPR015943">
    <property type="entry name" value="WD40/YVTN_repeat-like_dom_sf"/>
</dbReference>
<dbReference type="EMBL" id="LDAU01000129">
    <property type="protein sequence ID" value="KRX03596.1"/>
    <property type="molecule type" value="Genomic_DNA"/>
</dbReference>
<dbReference type="PROSITE" id="PS50294">
    <property type="entry name" value="WD_REPEATS_REGION"/>
    <property type="match status" value="1"/>
</dbReference>